<sequence length="69" mass="7356">MMIGTGSFQQQAAQQGMIGVAQCHQAVICRQVKGWLQQGLTRNAQDGGDDDAAAHIQSPFKEACRVVAV</sequence>
<organism evidence="1">
    <name type="scientific">bioreactor metagenome</name>
    <dbReference type="NCBI Taxonomy" id="1076179"/>
    <lineage>
        <taxon>unclassified sequences</taxon>
        <taxon>metagenomes</taxon>
        <taxon>ecological metagenomes</taxon>
    </lineage>
</organism>
<proteinExistence type="predicted"/>
<evidence type="ECO:0000313" key="1">
    <source>
        <dbReference type="EMBL" id="MPM60333.1"/>
    </source>
</evidence>
<protein>
    <submittedName>
        <fullName evidence="1">Uncharacterized protein</fullName>
    </submittedName>
</protein>
<dbReference type="AlphaFoldDB" id="A0A645BAZ2"/>
<dbReference type="EMBL" id="VSSQ01017745">
    <property type="protein sequence ID" value="MPM60333.1"/>
    <property type="molecule type" value="Genomic_DNA"/>
</dbReference>
<gene>
    <name evidence="1" type="ORF">SDC9_107184</name>
</gene>
<name>A0A645BAZ2_9ZZZZ</name>
<accession>A0A645BAZ2</accession>
<reference evidence="1" key="1">
    <citation type="submission" date="2019-08" db="EMBL/GenBank/DDBJ databases">
        <authorList>
            <person name="Kucharzyk K."/>
            <person name="Murdoch R.W."/>
            <person name="Higgins S."/>
            <person name="Loffler F."/>
        </authorList>
    </citation>
    <scope>NUCLEOTIDE SEQUENCE</scope>
</reference>
<comment type="caution">
    <text evidence="1">The sequence shown here is derived from an EMBL/GenBank/DDBJ whole genome shotgun (WGS) entry which is preliminary data.</text>
</comment>